<dbReference type="EMBL" id="QEAS01000035">
    <property type="protein sequence ID" value="PWG78105.1"/>
    <property type="molecule type" value="Genomic_DNA"/>
</dbReference>
<evidence type="ECO:0000313" key="4">
    <source>
        <dbReference type="Proteomes" id="UP000245647"/>
    </source>
</evidence>
<dbReference type="AlphaFoldDB" id="A0A2U2P9T1"/>
<proteinExistence type="predicted"/>
<accession>A0A2U2P9T1</accession>
<evidence type="ECO:0000313" key="3">
    <source>
        <dbReference type="EMBL" id="PWG78105.1"/>
    </source>
</evidence>
<dbReference type="Pfam" id="PF01381">
    <property type="entry name" value="HTH_3"/>
    <property type="match status" value="1"/>
</dbReference>
<comment type="caution">
    <text evidence="3">The sequence shown here is derived from an EMBL/GenBank/DDBJ whole genome shotgun (WGS) entry which is preliminary data.</text>
</comment>
<dbReference type="SUPFAM" id="SSF47413">
    <property type="entry name" value="lambda repressor-like DNA-binding domains"/>
    <property type="match status" value="1"/>
</dbReference>
<dbReference type="RefSeq" id="WP_109418366.1">
    <property type="nucleotide sequence ID" value="NZ_QEAS01000035.1"/>
</dbReference>
<evidence type="ECO:0000256" key="1">
    <source>
        <dbReference type="ARBA" id="ARBA00023125"/>
    </source>
</evidence>
<keyword evidence="4" id="KW-1185">Reference proteome</keyword>
<feature type="domain" description="HTH cro/C1-type" evidence="2">
    <location>
        <begin position="18"/>
        <end position="72"/>
    </location>
</feature>
<dbReference type="PANTHER" id="PTHR46797:SF1">
    <property type="entry name" value="METHYLPHOSPHONATE SYNTHASE"/>
    <property type="match status" value="1"/>
</dbReference>
<dbReference type="SMART" id="SM00530">
    <property type="entry name" value="HTH_XRE"/>
    <property type="match status" value="1"/>
</dbReference>
<dbReference type="InterPro" id="IPR010982">
    <property type="entry name" value="Lambda_DNA-bd_dom_sf"/>
</dbReference>
<dbReference type="InterPro" id="IPR001387">
    <property type="entry name" value="Cro/C1-type_HTH"/>
</dbReference>
<gene>
    <name evidence="3" type="ORF">DDR33_24115</name>
</gene>
<organism evidence="3 4">
    <name type="scientific">Pararcticibacter amylolyticus</name>
    <dbReference type="NCBI Taxonomy" id="2173175"/>
    <lineage>
        <taxon>Bacteria</taxon>
        <taxon>Pseudomonadati</taxon>
        <taxon>Bacteroidota</taxon>
        <taxon>Sphingobacteriia</taxon>
        <taxon>Sphingobacteriales</taxon>
        <taxon>Sphingobacteriaceae</taxon>
        <taxon>Pararcticibacter</taxon>
    </lineage>
</organism>
<evidence type="ECO:0000259" key="2">
    <source>
        <dbReference type="PROSITE" id="PS50943"/>
    </source>
</evidence>
<reference evidence="3 4" key="1">
    <citation type="submission" date="2018-04" db="EMBL/GenBank/DDBJ databases">
        <title>Pedobacter chongqingensis sp. nov., isolated from a rottenly hemp rope.</title>
        <authorList>
            <person name="Cai Y."/>
        </authorList>
    </citation>
    <scope>NUCLEOTIDE SEQUENCE [LARGE SCALE GENOMIC DNA]</scope>
    <source>
        <strain evidence="3 4">FJ4-8</strain>
    </source>
</reference>
<dbReference type="InterPro" id="IPR050807">
    <property type="entry name" value="TransReg_Diox_bact_type"/>
</dbReference>
<dbReference type="PROSITE" id="PS50943">
    <property type="entry name" value="HTH_CROC1"/>
    <property type="match status" value="1"/>
</dbReference>
<dbReference type="CDD" id="cd00093">
    <property type="entry name" value="HTH_XRE"/>
    <property type="match status" value="1"/>
</dbReference>
<dbReference type="OrthoDB" id="680346at2"/>
<dbReference type="Proteomes" id="UP000245647">
    <property type="component" value="Unassembled WGS sequence"/>
</dbReference>
<dbReference type="PANTHER" id="PTHR46797">
    <property type="entry name" value="HTH-TYPE TRANSCRIPTIONAL REGULATOR"/>
    <property type="match status" value="1"/>
</dbReference>
<dbReference type="GO" id="GO:0005829">
    <property type="term" value="C:cytosol"/>
    <property type="evidence" value="ECO:0007669"/>
    <property type="project" value="TreeGrafter"/>
</dbReference>
<protein>
    <submittedName>
        <fullName evidence="3">XRE family transcriptional regulator</fullName>
    </submittedName>
</protein>
<sequence length="75" mass="8583">MAKQYIDQDYLELVGQRIIQIRQDKKLSQEKFAELVDIDTRQLGRIERAEHNSSISLVKKIADALNISVGSILDL</sequence>
<dbReference type="GO" id="GO:0003700">
    <property type="term" value="F:DNA-binding transcription factor activity"/>
    <property type="evidence" value="ECO:0007669"/>
    <property type="project" value="TreeGrafter"/>
</dbReference>
<keyword evidence="1" id="KW-0238">DNA-binding</keyword>
<dbReference type="Gene3D" id="1.10.260.40">
    <property type="entry name" value="lambda repressor-like DNA-binding domains"/>
    <property type="match status" value="1"/>
</dbReference>
<dbReference type="GO" id="GO:0003677">
    <property type="term" value="F:DNA binding"/>
    <property type="evidence" value="ECO:0007669"/>
    <property type="project" value="UniProtKB-KW"/>
</dbReference>
<name>A0A2U2P9T1_9SPHI</name>